<sequence length="139" mass="15077">MPPDRQPAPPQARDPGSFRGRAIPRRSGDPFTARRPAAGGRFGAGVGARRQAMQIGIPRTRRRDHLPCGLLQACADRRAQSGRRHSDQRIWHAHAVDGGSGMRRAGLRADLDRQGGAAHQHHGHFQAPGRTDPAGLCRP</sequence>
<accession>A0A9P6XU23</accession>
<gene>
    <name evidence="2" type="ORF">G6F50_016328</name>
</gene>
<dbReference type="AlphaFoldDB" id="A0A9P6XU23"/>
<protein>
    <submittedName>
        <fullName evidence="2">Uncharacterized protein</fullName>
    </submittedName>
</protein>
<dbReference type="EMBL" id="JAANIU010010120">
    <property type="protein sequence ID" value="KAG1532159.1"/>
    <property type="molecule type" value="Genomic_DNA"/>
</dbReference>
<feature type="region of interest" description="Disordered" evidence="1">
    <location>
        <begin position="1"/>
        <end position="48"/>
    </location>
</feature>
<evidence type="ECO:0000256" key="1">
    <source>
        <dbReference type="SAM" id="MobiDB-lite"/>
    </source>
</evidence>
<feature type="compositionally biased region" description="Basic and acidic residues" evidence="1">
    <location>
        <begin position="79"/>
        <end position="90"/>
    </location>
</feature>
<reference evidence="2 3" key="1">
    <citation type="journal article" date="2020" name="Microb. Genom.">
        <title>Genetic diversity of clinical and environmental Mucorales isolates obtained from an investigation of mucormycosis cases among solid organ transplant recipients.</title>
        <authorList>
            <person name="Nguyen M.H."/>
            <person name="Kaul D."/>
            <person name="Muto C."/>
            <person name="Cheng S.J."/>
            <person name="Richter R.A."/>
            <person name="Bruno V.M."/>
            <person name="Liu G."/>
            <person name="Beyhan S."/>
            <person name="Sundermann A.J."/>
            <person name="Mounaud S."/>
            <person name="Pasculle A.W."/>
            <person name="Nierman W.C."/>
            <person name="Driscoll E."/>
            <person name="Cumbie R."/>
            <person name="Clancy C.J."/>
            <person name="Dupont C.L."/>
        </authorList>
    </citation>
    <scope>NUCLEOTIDE SEQUENCE [LARGE SCALE GENOMIC DNA]</scope>
    <source>
        <strain evidence="2 3">GL24</strain>
    </source>
</reference>
<dbReference type="Proteomes" id="UP000740926">
    <property type="component" value="Unassembled WGS sequence"/>
</dbReference>
<feature type="compositionally biased region" description="Pro residues" evidence="1">
    <location>
        <begin position="1"/>
        <end position="12"/>
    </location>
</feature>
<keyword evidence="3" id="KW-1185">Reference proteome</keyword>
<organism evidence="2 3">
    <name type="scientific">Rhizopus delemar</name>
    <dbReference type="NCBI Taxonomy" id="936053"/>
    <lineage>
        <taxon>Eukaryota</taxon>
        <taxon>Fungi</taxon>
        <taxon>Fungi incertae sedis</taxon>
        <taxon>Mucoromycota</taxon>
        <taxon>Mucoromycotina</taxon>
        <taxon>Mucoromycetes</taxon>
        <taxon>Mucorales</taxon>
        <taxon>Mucorineae</taxon>
        <taxon>Rhizopodaceae</taxon>
        <taxon>Rhizopus</taxon>
    </lineage>
</organism>
<proteinExistence type="predicted"/>
<feature type="region of interest" description="Disordered" evidence="1">
    <location>
        <begin position="79"/>
        <end position="139"/>
    </location>
</feature>
<comment type="caution">
    <text evidence="2">The sequence shown here is derived from an EMBL/GenBank/DDBJ whole genome shotgun (WGS) entry which is preliminary data.</text>
</comment>
<evidence type="ECO:0000313" key="2">
    <source>
        <dbReference type="EMBL" id="KAG1532159.1"/>
    </source>
</evidence>
<evidence type="ECO:0000313" key="3">
    <source>
        <dbReference type="Proteomes" id="UP000740926"/>
    </source>
</evidence>
<name>A0A9P6XU23_9FUNG</name>